<organism evidence="1">
    <name type="scientific">viral metagenome</name>
    <dbReference type="NCBI Taxonomy" id="1070528"/>
    <lineage>
        <taxon>unclassified sequences</taxon>
        <taxon>metagenomes</taxon>
        <taxon>organismal metagenomes</taxon>
    </lineage>
</organism>
<evidence type="ECO:0000313" key="1">
    <source>
        <dbReference type="EMBL" id="QHS97739.1"/>
    </source>
</evidence>
<name>A0A6C0C1U2_9ZZZZ</name>
<reference evidence="1" key="1">
    <citation type="journal article" date="2020" name="Nature">
        <title>Giant virus diversity and host interactions through global metagenomics.</title>
        <authorList>
            <person name="Schulz F."/>
            <person name="Roux S."/>
            <person name="Paez-Espino D."/>
            <person name="Jungbluth S."/>
            <person name="Walsh D.A."/>
            <person name="Denef V.J."/>
            <person name="McMahon K.D."/>
            <person name="Konstantinidis K.T."/>
            <person name="Eloe-Fadrosh E.A."/>
            <person name="Kyrpides N.C."/>
            <person name="Woyke T."/>
        </authorList>
    </citation>
    <scope>NUCLEOTIDE SEQUENCE</scope>
    <source>
        <strain evidence="1">GVMAG-M-3300020182-33</strain>
    </source>
</reference>
<protein>
    <submittedName>
        <fullName evidence="1">Uncharacterized protein</fullName>
    </submittedName>
</protein>
<proteinExistence type="predicted"/>
<accession>A0A6C0C1U2</accession>
<dbReference type="EMBL" id="MN739303">
    <property type="protein sequence ID" value="QHS97739.1"/>
    <property type="molecule type" value="Genomic_DNA"/>
</dbReference>
<dbReference type="AlphaFoldDB" id="A0A6C0C1U2"/>
<sequence length="95" mass="10874">MFCMTRTYHQKSTDPQSLVRYCDVFIDAKSKIKDGDIVSTLKLLKRISVLEYCFQAFLCFAKKANRIVAQCNTAMFCEMLSSSLCVKSHAMGREE</sequence>